<dbReference type="WBParaSite" id="PS1159_v2.g20903.t1">
    <property type="protein sequence ID" value="PS1159_v2.g20903.t1"/>
    <property type="gene ID" value="PS1159_v2.g20903"/>
</dbReference>
<organism evidence="1 2">
    <name type="scientific">Panagrolaimus sp. PS1159</name>
    <dbReference type="NCBI Taxonomy" id="55785"/>
    <lineage>
        <taxon>Eukaryota</taxon>
        <taxon>Metazoa</taxon>
        <taxon>Ecdysozoa</taxon>
        <taxon>Nematoda</taxon>
        <taxon>Chromadorea</taxon>
        <taxon>Rhabditida</taxon>
        <taxon>Tylenchina</taxon>
        <taxon>Panagrolaimomorpha</taxon>
        <taxon>Panagrolaimoidea</taxon>
        <taxon>Panagrolaimidae</taxon>
        <taxon>Panagrolaimus</taxon>
    </lineage>
</organism>
<sequence>MYIDTKIPPLFPQPGYGAIHVCRVRCPTCRERFSCARYRSRQRQNLISATAPSIIYPQPRSYIMHRTPDRSLNPYGGWVTPRLTSGGDWVSLYSRASHHVSKLYSKVRMPRSYFVVA</sequence>
<evidence type="ECO:0000313" key="1">
    <source>
        <dbReference type="Proteomes" id="UP000887580"/>
    </source>
</evidence>
<dbReference type="Proteomes" id="UP000887580">
    <property type="component" value="Unplaced"/>
</dbReference>
<protein>
    <submittedName>
        <fullName evidence="2">Uncharacterized protein</fullName>
    </submittedName>
</protein>
<accession>A0AC35FTS3</accession>
<proteinExistence type="predicted"/>
<reference evidence="2" key="1">
    <citation type="submission" date="2022-11" db="UniProtKB">
        <authorList>
            <consortium name="WormBaseParasite"/>
        </authorList>
    </citation>
    <scope>IDENTIFICATION</scope>
</reference>
<evidence type="ECO:0000313" key="2">
    <source>
        <dbReference type="WBParaSite" id="PS1159_v2.g20903.t1"/>
    </source>
</evidence>
<name>A0AC35FTS3_9BILA</name>